<feature type="transmembrane region" description="Helical" evidence="12">
    <location>
        <begin position="563"/>
        <end position="582"/>
    </location>
</feature>
<dbReference type="AlphaFoldDB" id="A0A139WCJ0"/>
<feature type="transmembrane region" description="Helical" evidence="12">
    <location>
        <begin position="336"/>
        <end position="358"/>
    </location>
</feature>
<evidence type="ECO:0000313" key="14">
    <source>
        <dbReference type="Proteomes" id="UP000007266"/>
    </source>
</evidence>
<evidence type="ECO:0000313" key="13">
    <source>
        <dbReference type="EMBL" id="KYB25640.1"/>
    </source>
</evidence>
<feature type="transmembrane region" description="Helical" evidence="12">
    <location>
        <begin position="637"/>
        <end position="656"/>
    </location>
</feature>
<evidence type="ECO:0000256" key="3">
    <source>
        <dbReference type="ARBA" id="ARBA00022606"/>
    </source>
</evidence>
<dbReference type="GO" id="GO:0007165">
    <property type="term" value="P:signal transduction"/>
    <property type="evidence" value="ECO:0007669"/>
    <property type="project" value="UniProtKB-KW"/>
</dbReference>
<evidence type="ECO:0000256" key="5">
    <source>
        <dbReference type="ARBA" id="ARBA00022725"/>
    </source>
</evidence>
<proteinExistence type="predicted"/>
<gene>
    <name evidence="13" type="primary">AUGUSTUS-3.0.2_34856</name>
    <name evidence="13" type="ORF">TcasGA2_TC034856</name>
</gene>
<name>A0A139WCJ0_TRICA</name>
<evidence type="ECO:0000256" key="9">
    <source>
        <dbReference type="ARBA" id="ARBA00023224"/>
    </source>
</evidence>
<dbReference type="InParanoid" id="A0A139WCJ0"/>
<organism evidence="13 14">
    <name type="scientific">Tribolium castaneum</name>
    <name type="common">Red flour beetle</name>
    <dbReference type="NCBI Taxonomy" id="7070"/>
    <lineage>
        <taxon>Eukaryota</taxon>
        <taxon>Metazoa</taxon>
        <taxon>Ecdysozoa</taxon>
        <taxon>Arthropoda</taxon>
        <taxon>Hexapoda</taxon>
        <taxon>Insecta</taxon>
        <taxon>Pterygota</taxon>
        <taxon>Neoptera</taxon>
        <taxon>Endopterygota</taxon>
        <taxon>Coleoptera</taxon>
        <taxon>Polyphaga</taxon>
        <taxon>Cucujiformia</taxon>
        <taxon>Tenebrionidae</taxon>
        <taxon>Tenebrionidae incertae sedis</taxon>
        <taxon>Tribolium</taxon>
    </lineage>
</organism>
<reference evidence="13 14" key="1">
    <citation type="journal article" date="2008" name="Nature">
        <title>The genome of the model beetle and pest Tribolium castaneum.</title>
        <authorList>
            <consortium name="Tribolium Genome Sequencing Consortium"/>
            <person name="Richards S."/>
            <person name="Gibbs R.A."/>
            <person name="Weinstock G.M."/>
            <person name="Brown S.J."/>
            <person name="Denell R."/>
            <person name="Beeman R.W."/>
            <person name="Gibbs R."/>
            <person name="Beeman R.W."/>
            <person name="Brown S.J."/>
            <person name="Bucher G."/>
            <person name="Friedrich M."/>
            <person name="Grimmelikhuijzen C.J."/>
            <person name="Klingler M."/>
            <person name="Lorenzen M."/>
            <person name="Richards S."/>
            <person name="Roth S."/>
            <person name="Schroder R."/>
            <person name="Tautz D."/>
            <person name="Zdobnov E.M."/>
            <person name="Muzny D."/>
            <person name="Gibbs R.A."/>
            <person name="Weinstock G.M."/>
            <person name="Attaway T."/>
            <person name="Bell S."/>
            <person name="Buhay C.J."/>
            <person name="Chandrabose M.N."/>
            <person name="Chavez D."/>
            <person name="Clerk-Blankenburg K.P."/>
            <person name="Cree A."/>
            <person name="Dao M."/>
            <person name="Davis C."/>
            <person name="Chacko J."/>
            <person name="Dinh H."/>
            <person name="Dugan-Rocha S."/>
            <person name="Fowler G."/>
            <person name="Garner T.T."/>
            <person name="Garnes J."/>
            <person name="Gnirke A."/>
            <person name="Hawes A."/>
            <person name="Hernandez J."/>
            <person name="Hines S."/>
            <person name="Holder M."/>
            <person name="Hume J."/>
            <person name="Jhangiani S.N."/>
            <person name="Joshi V."/>
            <person name="Khan Z.M."/>
            <person name="Jackson L."/>
            <person name="Kovar C."/>
            <person name="Kowis A."/>
            <person name="Lee S."/>
            <person name="Lewis L.R."/>
            <person name="Margolis J."/>
            <person name="Morgan M."/>
            <person name="Nazareth L.V."/>
            <person name="Nguyen N."/>
            <person name="Okwuonu G."/>
            <person name="Parker D."/>
            <person name="Richards S."/>
            <person name="Ruiz S.J."/>
            <person name="Santibanez J."/>
            <person name="Savard J."/>
            <person name="Scherer S.E."/>
            <person name="Schneider B."/>
            <person name="Sodergren E."/>
            <person name="Tautz D."/>
            <person name="Vattahil S."/>
            <person name="Villasana D."/>
            <person name="White C.S."/>
            <person name="Wright R."/>
            <person name="Park Y."/>
            <person name="Beeman R.W."/>
            <person name="Lord J."/>
            <person name="Oppert B."/>
            <person name="Lorenzen M."/>
            <person name="Brown S."/>
            <person name="Wang L."/>
            <person name="Savard J."/>
            <person name="Tautz D."/>
            <person name="Richards S."/>
            <person name="Weinstock G."/>
            <person name="Gibbs R.A."/>
            <person name="Liu Y."/>
            <person name="Worley K."/>
            <person name="Weinstock G."/>
            <person name="Elsik C.G."/>
            <person name="Reese J.T."/>
            <person name="Elhaik E."/>
            <person name="Landan G."/>
            <person name="Graur D."/>
            <person name="Arensburger P."/>
            <person name="Atkinson P."/>
            <person name="Beeman R.W."/>
            <person name="Beidler J."/>
            <person name="Brown S.J."/>
            <person name="Demuth J.P."/>
            <person name="Drury D.W."/>
            <person name="Du Y.Z."/>
            <person name="Fujiwara H."/>
            <person name="Lorenzen M."/>
            <person name="Maselli V."/>
            <person name="Osanai M."/>
            <person name="Park Y."/>
            <person name="Robertson H.M."/>
            <person name="Tu Z."/>
            <person name="Wang J.J."/>
            <person name="Wang S."/>
            <person name="Richards S."/>
            <person name="Song H."/>
            <person name="Zhang L."/>
            <person name="Sodergren E."/>
            <person name="Werner D."/>
            <person name="Stanke M."/>
            <person name="Morgenstern B."/>
            <person name="Solovyev V."/>
            <person name="Kosarev P."/>
            <person name="Brown G."/>
            <person name="Chen H.C."/>
            <person name="Ermolaeva O."/>
            <person name="Hlavina W."/>
            <person name="Kapustin Y."/>
            <person name="Kiryutin B."/>
            <person name="Kitts P."/>
            <person name="Maglott D."/>
            <person name="Pruitt K."/>
            <person name="Sapojnikov V."/>
            <person name="Souvorov A."/>
            <person name="Mackey A.J."/>
            <person name="Waterhouse R.M."/>
            <person name="Wyder S."/>
            <person name="Zdobnov E.M."/>
            <person name="Zdobnov E.M."/>
            <person name="Wyder S."/>
            <person name="Kriventseva E.V."/>
            <person name="Kadowaki T."/>
            <person name="Bork P."/>
            <person name="Aranda M."/>
            <person name="Bao R."/>
            <person name="Beermann A."/>
            <person name="Berns N."/>
            <person name="Bolognesi R."/>
            <person name="Bonneton F."/>
            <person name="Bopp D."/>
            <person name="Brown S.J."/>
            <person name="Bucher G."/>
            <person name="Butts T."/>
            <person name="Chaumot A."/>
            <person name="Denell R.E."/>
            <person name="Ferrier D.E."/>
            <person name="Friedrich M."/>
            <person name="Gordon C.M."/>
            <person name="Jindra M."/>
            <person name="Klingler M."/>
            <person name="Lan Q."/>
            <person name="Lattorff H.M."/>
            <person name="Laudet V."/>
            <person name="von Levetsow C."/>
            <person name="Liu Z."/>
            <person name="Lutz R."/>
            <person name="Lynch J.A."/>
            <person name="da Fonseca R.N."/>
            <person name="Posnien N."/>
            <person name="Reuter R."/>
            <person name="Roth S."/>
            <person name="Savard J."/>
            <person name="Schinko J.B."/>
            <person name="Schmitt C."/>
            <person name="Schoppmeier M."/>
            <person name="Schroder R."/>
            <person name="Shippy T.D."/>
            <person name="Simonnet F."/>
            <person name="Marques-Souza H."/>
            <person name="Tautz D."/>
            <person name="Tomoyasu Y."/>
            <person name="Trauner J."/>
            <person name="Van der Zee M."/>
            <person name="Vervoort M."/>
            <person name="Wittkopp N."/>
            <person name="Wimmer E.A."/>
            <person name="Yang X."/>
            <person name="Jones A.K."/>
            <person name="Sattelle D.B."/>
            <person name="Ebert P.R."/>
            <person name="Nelson D."/>
            <person name="Scott J.G."/>
            <person name="Beeman R.W."/>
            <person name="Muthukrishnan S."/>
            <person name="Kramer K.J."/>
            <person name="Arakane Y."/>
            <person name="Beeman R.W."/>
            <person name="Zhu Q."/>
            <person name="Hogenkamp D."/>
            <person name="Dixit R."/>
            <person name="Oppert B."/>
            <person name="Jiang H."/>
            <person name="Zou Z."/>
            <person name="Marshall J."/>
            <person name="Elpidina E."/>
            <person name="Vinokurov K."/>
            <person name="Oppert C."/>
            <person name="Zou Z."/>
            <person name="Evans J."/>
            <person name="Lu Z."/>
            <person name="Zhao P."/>
            <person name="Sumathipala N."/>
            <person name="Altincicek B."/>
            <person name="Vilcinskas A."/>
            <person name="Williams M."/>
            <person name="Hultmark D."/>
            <person name="Hetru C."/>
            <person name="Jiang H."/>
            <person name="Grimmelikhuijzen C.J."/>
            <person name="Hauser F."/>
            <person name="Cazzamali G."/>
            <person name="Williamson M."/>
            <person name="Park Y."/>
            <person name="Li B."/>
            <person name="Tanaka Y."/>
            <person name="Predel R."/>
            <person name="Neupert S."/>
            <person name="Schachtner J."/>
            <person name="Verleyen P."/>
            <person name="Raible F."/>
            <person name="Bork P."/>
            <person name="Friedrich M."/>
            <person name="Walden K.K."/>
            <person name="Robertson H.M."/>
            <person name="Angeli S."/>
            <person name="Foret S."/>
            <person name="Bucher G."/>
            <person name="Schuetz S."/>
            <person name="Maleszka R."/>
            <person name="Wimmer E.A."/>
            <person name="Beeman R.W."/>
            <person name="Lorenzen M."/>
            <person name="Tomoyasu Y."/>
            <person name="Miller S.C."/>
            <person name="Grossmann D."/>
            <person name="Bucher G."/>
        </authorList>
    </citation>
    <scope>NUCLEOTIDE SEQUENCE [LARGE SCALE GENOMIC DNA]</scope>
    <source>
        <strain evidence="13 14">Georgia GA2</strain>
    </source>
</reference>
<keyword evidence="9" id="KW-0807">Transducer</keyword>
<dbReference type="GO" id="GO:0004984">
    <property type="term" value="F:olfactory receptor activity"/>
    <property type="evidence" value="ECO:0000318"/>
    <property type="project" value="GO_Central"/>
</dbReference>
<evidence type="ECO:0000256" key="1">
    <source>
        <dbReference type="ARBA" id="ARBA00004651"/>
    </source>
</evidence>
<evidence type="ECO:0000256" key="8">
    <source>
        <dbReference type="ARBA" id="ARBA00023170"/>
    </source>
</evidence>
<feature type="transmembrane region" description="Helical" evidence="12">
    <location>
        <begin position="594"/>
        <end position="616"/>
    </location>
</feature>
<comment type="subcellular location">
    <subcellularLocation>
        <location evidence="1">Cell membrane</location>
        <topology evidence="1">Multi-pass membrane protein</topology>
    </subcellularLocation>
</comment>
<evidence type="ECO:0008006" key="15">
    <source>
        <dbReference type="Google" id="ProtNLM"/>
    </source>
</evidence>
<dbReference type="Proteomes" id="UP000007266">
    <property type="component" value="Linkage group 9"/>
</dbReference>
<feature type="compositionally biased region" description="Basic and acidic residues" evidence="11">
    <location>
        <begin position="257"/>
        <end position="266"/>
    </location>
</feature>
<feature type="region of interest" description="Disordered" evidence="11">
    <location>
        <begin position="255"/>
        <end position="285"/>
    </location>
</feature>
<keyword evidence="8" id="KW-0675">Receptor</keyword>
<evidence type="ECO:0000256" key="10">
    <source>
        <dbReference type="SAM" id="Coils"/>
    </source>
</evidence>
<dbReference type="GO" id="GO:0005886">
    <property type="term" value="C:plasma membrane"/>
    <property type="evidence" value="ECO:0000318"/>
    <property type="project" value="GO_Central"/>
</dbReference>
<dbReference type="PANTHER" id="PTHR21137:SF35">
    <property type="entry name" value="ODORANT RECEPTOR 19A-RELATED"/>
    <property type="match status" value="1"/>
</dbReference>
<dbReference type="Pfam" id="PF02949">
    <property type="entry name" value="7tm_6"/>
    <property type="match status" value="1"/>
</dbReference>
<sequence>MFRNELQDDGDLRTEIFHLKKNLSNISTENRMLKVKIRKLQNEIIKKDKQIDAILDPKKNKYSDDLNWDNEIGQIQIKVPTSKNVKHTIFNDEIKKKTNRSLSWTCEAESSVEFNKKHQNERSKSGGKDQYKNFLSTIKDSNSRQTSSRKSSPESDLERIELLCESPHEEIQQLHSYFLDIIAELGHLKNTVTELQIDKNKTDSAIKKENFTIDMLAKELKNLRLNKPKPNRNYSRRFHSADLVAKVYTANKVTNKSVKENKSKDKTKGKKTGSEGTNGPKFKFKNNKTQGTKSVMVQVDDLNDNTEFSNQCLYIERDNITIKEKSKSPDDREDEVLTLMLTTSVWFFCIIMHIIMSTRSHLDLHVSEDVAYIVVFCGLYYITFNYVKNQHKIALLLRDLSNFDKFGVPPGYENVETKLGFYSKFLFAYVTVAGVVYNFMRFIEKGECENMTGKDFNEVCGLMSPLWIPISLNNNSLVYCAIFLYVLICSQMVIKVGLMISYHATEMAHHIILRIDHLKLMIVKCFDLEYNELQRRKLRQCILYHTEILDFASRLDECFSTGMFTHIFMTGAIFACIEKQFIDGEHQFCAAVHFIGWVLTLFVACLGGQHLINAWYKADKELRKDLLFMLMRCQKSLKIRAGPFGVLSYPLLVSVLKMSYSMLCMLTS</sequence>
<dbReference type="PANTHER" id="PTHR21137">
    <property type="entry name" value="ODORANT RECEPTOR"/>
    <property type="match status" value="1"/>
</dbReference>
<evidence type="ECO:0000256" key="12">
    <source>
        <dbReference type="SAM" id="Phobius"/>
    </source>
</evidence>
<evidence type="ECO:0000256" key="4">
    <source>
        <dbReference type="ARBA" id="ARBA00022692"/>
    </source>
</evidence>
<keyword evidence="14" id="KW-1185">Reference proteome</keyword>
<keyword evidence="6 12" id="KW-1133">Transmembrane helix</keyword>
<keyword evidence="2" id="KW-1003">Cell membrane</keyword>
<keyword evidence="10" id="KW-0175">Coiled coil</keyword>
<evidence type="ECO:0000256" key="7">
    <source>
        <dbReference type="ARBA" id="ARBA00023136"/>
    </source>
</evidence>
<feature type="transmembrane region" description="Helical" evidence="12">
    <location>
        <begin position="476"/>
        <end position="498"/>
    </location>
</feature>
<feature type="coiled-coil region" evidence="10">
    <location>
        <begin position="23"/>
        <end position="50"/>
    </location>
</feature>
<evidence type="ECO:0000256" key="2">
    <source>
        <dbReference type="ARBA" id="ARBA00022475"/>
    </source>
</evidence>
<keyword evidence="7 12" id="KW-0472">Membrane</keyword>
<feature type="transmembrane region" description="Helical" evidence="12">
    <location>
        <begin position="425"/>
        <end position="443"/>
    </location>
</feature>
<feature type="transmembrane region" description="Helical" evidence="12">
    <location>
        <begin position="370"/>
        <end position="387"/>
    </location>
</feature>
<reference evidence="13 14" key="2">
    <citation type="journal article" date="2010" name="Nucleic Acids Res.">
        <title>BeetleBase in 2010: revisions to provide comprehensive genomic information for Tribolium castaneum.</title>
        <authorList>
            <person name="Kim H.S."/>
            <person name="Murphy T."/>
            <person name="Xia J."/>
            <person name="Caragea D."/>
            <person name="Park Y."/>
            <person name="Beeman R.W."/>
            <person name="Lorenzen M.D."/>
            <person name="Butcher S."/>
            <person name="Manak J.R."/>
            <person name="Brown S.J."/>
        </authorList>
    </citation>
    <scope>GENOME REANNOTATION</scope>
    <source>
        <strain evidence="13 14">Georgia GA2</strain>
    </source>
</reference>
<dbReference type="GO" id="GO:0050911">
    <property type="term" value="P:detection of chemical stimulus involved in sensory perception of smell"/>
    <property type="evidence" value="ECO:0000318"/>
    <property type="project" value="GO_Central"/>
</dbReference>
<dbReference type="EMBL" id="KQ971367">
    <property type="protein sequence ID" value="KYB25640.1"/>
    <property type="molecule type" value="Genomic_DNA"/>
</dbReference>
<keyword evidence="4 12" id="KW-0812">Transmembrane</keyword>
<evidence type="ECO:0000256" key="11">
    <source>
        <dbReference type="SAM" id="MobiDB-lite"/>
    </source>
</evidence>
<protein>
    <recommendedName>
        <fullName evidence="15">Odorant receptor</fullName>
    </recommendedName>
</protein>
<dbReference type="GO" id="GO:0005549">
    <property type="term" value="F:odorant binding"/>
    <property type="evidence" value="ECO:0007669"/>
    <property type="project" value="InterPro"/>
</dbReference>
<keyword evidence="5" id="KW-0552">Olfaction</keyword>
<feature type="region of interest" description="Disordered" evidence="11">
    <location>
        <begin position="136"/>
        <end position="156"/>
    </location>
</feature>
<accession>A0A139WCJ0</accession>
<evidence type="ECO:0000256" key="6">
    <source>
        <dbReference type="ARBA" id="ARBA00022989"/>
    </source>
</evidence>
<dbReference type="InterPro" id="IPR004117">
    <property type="entry name" value="7tm6_olfct_rcpt"/>
</dbReference>
<keyword evidence="3" id="KW-0716">Sensory transduction</keyword>